<evidence type="ECO:0000256" key="1">
    <source>
        <dbReference type="ARBA" id="ARBA00004141"/>
    </source>
</evidence>
<keyword evidence="3 7" id="KW-0812">Transmembrane</keyword>
<evidence type="ECO:0000256" key="4">
    <source>
        <dbReference type="ARBA" id="ARBA00022989"/>
    </source>
</evidence>
<evidence type="ECO:0000256" key="6">
    <source>
        <dbReference type="ARBA" id="ARBA00044504"/>
    </source>
</evidence>
<comment type="similarity">
    <text evidence="6">Belongs to the major facilitator superfamily. Phosphate:H(+) symporter (TC 2.A.1.9) family.</text>
</comment>
<comment type="subcellular location">
    <subcellularLocation>
        <location evidence="1">Membrane</location>
        <topology evidence="1">Multi-pass membrane protein</topology>
    </subcellularLocation>
</comment>
<reference evidence="8" key="1">
    <citation type="journal article" date="2019" name="Sci. Rep.">
        <title>Draft genome of Tanacetum cinerariifolium, the natural source of mosquito coil.</title>
        <authorList>
            <person name="Yamashiro T."/>
            <person name="Shiraishi A."/>
            <person name="Satake H."/>
            <person name="Nakayama K."/>
        </authorList>
    </citation>
    <scope>NUCLEOTIDE SEQUENCE</scope>
</reference>
<feature type="transmembrane region" description="Helical" evidence="7">
    <location>
        <begin position="157"/>
        <end position="177"/>
    </location>
</feature>
<feature type="transmembrane region" description="Helical" evidence="7">
    <location>
        <begin position="74"/>
        <end position="96"/>
    </location>
</feature>
<accession>A0A699ID52</accession>
<dbReference type="Pfam" id="PF00854">
    <property type="entry name" value="PTR2"/>
    <property type="match status" value="1"/>
</dbReference>
<dbReference type="GO" id="GO:0016020">
    <property type="term" value="C:membrane"/>
    <property type="evidence" value="ECO:0007669"/>
    <property type="project" value="UniProtKB-SubCell"/>
</dbReference>
<organism evidence="8">
    <name type="scientific">Tanacetum cinerariifolium</name>
    <name type="common">Dalmatian daisy</name>
    <name type="synonym">Chrysanthemum cinerariifolium</name>
    <dbReference type="NCBI Taxonomy" id="118510"/>
    <lineage>
        <taxon>Eukaryota</taxon>
        <taxon>Viridiplantae</taxon>
        <taxon>Streptophyta</taxon>
        <taxon>Embryophyta</taxon>
        <taxon>Tracheophyta</taxon>
        <taxon>Spermatophyta</taxon>
        <taxon>Magnoliopsida</taxon>
        <taxon>eudicotyledons</taxon>
        <taxon>Gunneridae</taxon>
        <taxon>Pentapetalae</taxon>
        <taxon>asterids</taxon>
        <taxon>campanulids</taxon>
        <taxon>Asterales</taxon>
        <taxon>Asteraceae</taxon>
        <taxon>Asteroideae</taxon>
        <taxon>Anthemideae</taxon>
        <taxon>Anthemidinae</taxon>
        <taxon>Tanacetum</taxon>
    </lineage>
</organism>
<dbReference type="AlphaFoldDB" id="A0A699ID52"/>
<feature type="transmembrane region" description="Helical" evidence="7">
    <location>
        <begin position="42"/>
        <end position="62"/>
    </location>
</feature>
<evidence type="ECO:0000313" key="8">
    <source>
        <dbReference type="EMBL" id="GEZ47447.1"/>
    </source>
</evidence>
<proteinExistence type="inferred from homology"/>
<evidence type="ECO:0000256" key="2">
    <source>
        <dbReference type="ARBA" id="ARBA00005982"/>
    </source>
</evidence>
<keyword evidence="4 7" id="KW-1133">Transmembrane helix</keyword>
<dbReference type="InterPro" id="IPR000109">
    <property type="entry name" value="POT_fam"/>
</dbReference>
<sequence length="254" mass="29029">MKSFSVSKKVKCMNEEEQGIRTMDGTLDYHGRPALTEKIGRWTAGTILLVNQGLVTLAFSELDDYYWVRYKTCAIFQAIFVLGLGGVLVASSMFLITPKGCGYQPNIATFGADQFDEENVKEGHSKIAFFSYFYLVLNLGSIFSNTILSYFENEGMWTFGFWLSTGLALFGLVLFLCGTIRYRHFKPSGNPLNRFCQVFMAASKKWSVKLPEGKEFMFEDDKESSSTTRRKILNTHEFKFWTKRHTLPQEISMT</sequence>
<comment type="caution">
    <text evidence="8">The sequence shown here is derived from an EMBL/GenBank/DDBJ whole genome shotgun (WGS) entry which is preliminary data.</text>
</comment>
<evidence type="ECO:0000256" key="7">
    <source>
        <dbReference type="SAM" id="Phobius"/>
    </source>
</evidence>
<dbReference type="InterPro" id="IPR036259">
    <property type="entry name" value="MFS_trans_sf"/>
</dbReference>
<evidence type="ECO:0000256" key="5">
    <source>
        <dbReference type="ARBA" id="ARBA00023136"/>
    </source>
</evidence>
<name>A0A699ID52_TANCI</name>
<comment type="similarity">
    <text evidence="2">Belongs to the major facilitator superfamily. Proton-dependent oligopeptide transporter (POT/PTR) (TC 2.A.17) family.</text>
</comment>
<dbReference type="PANTHER" id="PTHR11654">
    <property type="entry name" value="OLIGOPEPTIDE TRANSPORTER-RELATED"/>
    <property type="match status" value="1"/>
</dbReference>
<keyword evidence="5 7" id="KW-0472">Membrane</keyword>
<gene>
    <name evidence="8" type="ORF">Tci_519420</name>
</gene>
<evidence type="ECO:0000256" key="3">
    <source>
        <dbReference type="ARBA" id="ARBA00022692"/>
    </source>
</evidence>
<feature type="transmembrane region" description="Helical" evidence="7">
    <location>
        <begin position="129"/>
        <end position="151"/>
    </location>
</feature>
<protein>
    <submittedName>
        <fullName evidence="8">Protein NRT1/ PTR FAMILY 7.2-like</fullName>
    </submittedName>
</protein>
<dbReference type="Gene3D" id="1.20.1250.20">
    <property type="entry name" value="MFS general substrate transporter like domains"/>
    <property type="match status" value="1"/>
</dbReference>
<dbReference type="GO" id="GO:0022857">
    <property type="term" value="F:transmembrane transporter activity"/>
    <property type="evidence" value="ECO:0007669"/>
    <property type="project" value="InterPro"/>
</dbReference>
<dbReference type="EMBL" id="BKCJ010283304">
    <property type="protein sequence ID" value="GEZ47447.1"/>
    <property type="molecule type" value="Genomic_DNA"/>
</dbReference>